<protein>
    <submittedName>
        <fullName evidence="1">Uncharacterized protein</fullName>
    </submittedName>
</protein>
<dbReference type="AlphaFoldDB" id="A0A170Q9V4"/>
<accession>A0A170Q9V4</accession>
<reference evidence="1" key="1">
    <citation type="submission" date="2015-10" db="EMBL/GenBank/DDBJ databases">
        <authorList>
            <person name="Gilbert D.G."/>
        </authorList>
    </citation>
    <scope>NUCLEOTIDE SEQUENCE</scope>
</reference>
<evidence type="ECO:0000313" key="1">
    <source>
        <dbReference type="EMBL" id="CUV02137.1"/>
    </source>
</evidence>
<name>A0A170Q9V4_9ZZZZ</name>
<sequence>MGSGGRHYRECVKTVNPMPALFLGVMERSGSDEKLSQQRCS</sequence>
<gene>
    <name evidence="1" type="ORF">MGWOODY_Clf565</name>
</gene>
<proteinExistence type="predicted"/>
<dbReference type="EMBL" id="FAXA01000192">
    <property type="protein sequence ID" value="CUV02137.1"/>
    <property type="molecule type" value="Genomic_DNA"/>
</dbReference>
<organism evidence="1">
    <name type="scientific">hydrothermal vent metagenome</name>
    <dbReference type="NCBI Taxonomy" id="652676"/>
    <lineage>
        <taxon>unclassified sequences</taxon>
        <taxon>metagenomes</taxon>
        <taxon>ecological metagenomes</taxon>
    </lineage>
</organism>